<dbReference type="SUPFAM" id="SSF50998">
    <property type="entry name" value="Quinoprotein alcohol dehydrogenase-like"/>
    <property type="match status" value="1"/>
</dbReference>
<dbReference type="OrthoDB" id="550575at2759"/>
<accession>K5VPQ7</accession>
<dbReference type="PROSITE" id="PS50181">
    <property type="entry name" value="FBOX"/>
    <property type="match status" value="1"/>
</dbReference>
<dbReference type="GeneID" id="18911276"/>
<dbReference type="HOGENOM" id="CLU_021592_2_0_1"/>
<gene>
    <name evidence="3" type="ORF">PHACADRAFT_197864</name>
</gene>
<name>K5VPQ7_PHACS</name>
<feature type="compositionally biased region" description="Acidic residues" evidence="1">
    <location>
        <begin position="567"/>
        <end position="594"/>
    </location>
</feature>
<dbReference type="EMBL" id="JH930474">
    <property type="protein sequence ID" value="EKM53433.1"/>
    <property type="molecule type" value="Genomic_DNA"/>
</dbReference>
<feature type="domain" description="F-box" evidence="2">
    <location>
        <begin position="1"/>
        <end position="47"/>
    </location>
</feature>
<reference evidence="3 4" key="1">
    <citation type="journal article" date="2012" name="BMC Genomics">
        <title>Comparative genomics of the white-rot fungi, Phanerochaete carnosa and P. chrysosporium, to elucidate the genetic basis of the distinct wood types they colonize.</title>
        <authorList>
            <person name="Suzuki H."/>
            <person name="MacDonald J."/>
            <person name="Syed K."/>
            <person name="Salamov A."/>
            <person name="Hori C."/>
            <person name="Aerts A."/>
            <person name="Henrissat B."/>
            <person name="Wiebenga A."/>
            <person name="vanKuyk P.A."/>
            <person name="Barry K."/>
            <person name="Lindquist E."/>
            <person name="LaButti K."/>
            <person name="Lapidus A."/>
            <person name="Lucas S."/>
            <person name="Coutinho P."/>
            <person name="Gong Y."/>
            <person name="Samejima M."/>
            <person name="Mahadevan R."/>
            <person name="Abou-Zaid M."/>
            <person name="de Vries R.P."/>
            <person name="Igarashi K."/>
            <person name="Yadav J.S."/>
            <person name="Grigoriev I.V."/>
            <person name="Master E.R."/>
        </authorList>
    </citation>
    <scope>NUCLEOTIDE SEQUENCE [LARGE SCALE GENOMIC DNA]</scope>
    <source>
        <strain evidence="3 4">HHB-10118-sp</strain>
    </source>
</reference>
<protein>
    <recommendedName>
        <fullName evidence="2">F-box domain-containing protein</fullName>
    </recommendedName>
</protein>
<dbReference type="RefSeq" id="XP_007398125.1">
    <property type="nucleotide sequence ID" value="XM_007398063.1"/>
</dbReference>
<dbReference type="KEGG" id="pco:PHACADRAFT_197864"/>
<evidence type="ECO:0000259" key="2">
    <source>
        <dbReference type="PROSITE" id="PS50181"/>
    </source>
</evidence>
<dbReference type="STRING" id="650164.K5VPQ7"/>
<feature type="compositionally biased region" description="Acidic residues" evidence="1">
    <location>
        <begin position="536"/>
        <end position="547"/>
    </location>
</feature>
<dbReference type="SMART" id="SM00256">
    <property type="entry name" value="FBOX"/>
    <property type="match status" value="1"/>
</dbReference>
<evidence type="ECO:0000313" key="3">
    <source>
        <dbReference type="EMBL" id="EKM53433.1"/>
    </source>
</evidence>
<dbReference type="InterPro" id="IPR036047">
    <property type="entry name" value="F-box-like_dom_sf"/>
</dbReference>
<dbReference type="Gene3D" id="1.20.1280.50">
    <property type="match status" value="1"/>
</dbReference>
<dbReference type="SUPFAM" id="SSF81383">
    <property type="entry name" value="F-box domain"/>
    <property type="match status" value="1"/>
</dbReference>
<dbReference type="InterPro" id="IPR001810">
    <property type="entry name" value="F-box_dom"/>
</dbReference>
<dbReference type="Proteomes" id="UP000008370">
    <property type="component" value="Unassembled WGS sequence"/>
</dbReference>
<keyword evidence="4" id="KW-1185">Reference proteome</keyword>
<dbReference type="InterPro" id="IPR011047">
    <property type="entry name" value="Quinoprotein_ADH-like_sf"/>
</dbReference>
<feature type="region of interest" description="Disordered" evidence="1">
    <location>
        <begin position="533"/>
        <end position="599"/>
    </location>
</feature>
<evidence type="ECO:0000313" key="4">
    <source>
        <dbReference type="Proteomes" id="UP000008370"/>
    </source>
</evidence>
<dbReference type="AlphaFoldDB" id="K5VPQ7"/>
<proteinExistence type="predicted"/>
<dbReference type="InParanoid" id="K5VPQ7"/>
<dbReference type="Pfam" id="PF00646">
    <property type="entry name" value="F-box"/>
    <property type="match status" value="1"/>
</dbReference>
<evidence type="ECO:0000256" key="1">
    <source>
        <dbReference type="SAM" id="MobiDB-lite"/>
    </source>
</evidence>
<organism evidence="3 4">
    <name type="scientific">Phanerochaete carnosa (strain HHB-10118-sp)</name>
    <name type="common">White-rot fungus</name>
    <name type="synonym">Peniophora carnosa</name>
    <dbReference type="NCBI Taxonomy" id="650164"/>
    <lineage>
        <taxon>Eukaryota</taxon>
        <taxon>Fungi</taxon>
        <taxon>Dikarya</taxon>
        <taxon>Basidiomycota</taxon>
        <taxon>Agaricomycotina</taxon>
        <taxon>Agaricomycetes</taxon>
        <taxon>Polyporales</taxon>
        <taxon>Phanerochaetaceae</taxon>
        <taxon>Phanerochaete</taxon>
    </lineage>
</organism>
<sequence length="614" mass="69151">MLESLPPELLLCILKCLPLQSLSVLRQTSKQWNQRFVEHGPYIYRNAASHHGFISSPEMTLDQAIQQAKTAVKDVSTWVGFCRQRYQTEKNWLGRGAAWCRGLAEAHDDLHRIKIDEERGFLITTHQDGGLNVRDLETDTNLWSFPPAYVRRYAHCEYGNGFLIFDRFGHGKEVWRIASEPEESPASRDESQYRVYQCIAPLFPESKAAFKPWAVLTTPEHTRAYRFVYPMLLVAGPEKAYLWDVPRCDIARVIPDIQTPMAGEILGDINYVELSPLHVIICGSRQLRLFDRTSGACVWYMRTSPAGQHYKSIVFTPASVPPPDVNDFAVFPRSPEPGLLDPHHYSQYVAVHASNDGRTIAALTKDCSLLLIKDIIPIIMNRVKLEDASLTLTFNQSRLGRGPGSAIYLAFEFGRVGVITSSGVFVITLDATQHGILVADRAQERREADLSCNIPARVAIAQSPFPFLQCCQILPFNQARALRNVTCLQMSQGRMFFIWDPRAMPDELDGDSDAVDSSDSDEIELLQPHMPGTFQAEDEDADGEPDPELWQAAHHNPDHGTYLPVWDAEEDEGEIIQVDEDDEDDEENDDEDDGGGLVIPHFLPAHLLLQDDKL</sequence>